<reference evidence="2 3" key="1">
    <citation type="submission" date="2010-12" db="EMBL/GenBank/DDBJ databases">
        <authorList>
            <person name="Muzny D."/>
            <person name="Qin X."/>
            <person name="Deng J."/>
            <person name="Jiang H."/>
            <person name="Liu Y."/>
            <person name="Qu J."/>
            <person name="Song X.-Z."/>
            <person name="Zhang L."/>
            <person name="Thornton R."/>
            <person name="Coyle M."/>
            <person name="Francisco L."/>
            <person name="Jackson L."/>
            <person name="Javaid M."/>
            <person name="Korchina V."/>
            <person name="Kovar C."/>
            <person name="Mata R."/>
            <person name="Mathew T."/>
            <person name="Ngo R."/>
            <person name="Nguyen L."/>
            <person name="Nguyen N."/>
            <person name="Okwuonu G."/>
            <person name="Ongeri F."/>
            <person name="Pham C."/>
            <person name="Simmons D."/>
            <person name="Wilczek-Boney K."/>
            <person name="Hale W."/>
            <person name="Jakkamsetti A."/>
            <person name="Pham P."/>
            <person name="Ruth R."/>
            <person name="San Lucas F."/>
            <person name="Warren J."/>
            <person name="Zhang J."/>
            <person name="Zhao Z."/>
            <person name="Zhou C."/>
            <person name="Zhu D."/>
            <person name="Lee S."/>
            <person name="Bess C."/>
            <person name="Blankenburg K."/>
            <person name="Forbes L."/>
            <person name="Fu Q."/>
            <person name="Gubbala S."/>
            <person name="Hirani K."/>
            <person name="Jayaseelan J.C."/>
            <person name="Lara F."/>
            <person name="Munidasa M."/>
            <person name="Palculict T."/>
            <person name="Patil S."/>
            <person name="Pu L.-L."/>
            <person name="Saada N."/>
            <person name="Tang L."/>
            <person name="Weissenberger G."/>
            <person name="Zhu Y."/>
            <person name="Hemphill L."/>
            <person name="Shang Y."/>
            <person name="Youmans B."/>
            <person name="Ayvaz T."/>
            <person name="Ross M."/>
            <person name="Santibanez J."/>
            <person name="Aqrawi P."/>
            <person name="Gross S."/>
            <person name="Joshi V."/>
            <person name="Fowler G."/>
            <person name="Nazareth L."/>
            <person name="Reid J."/>
            <person name="Worley K."/>
            <person name="Petrosino J."/>
            <person name="Highlander S."/>
            <person name="Gibbs R."/>
        </authorList>
    </citation>
    <scope>NUCLEOTIDE SEQUENCE [LARGE SCALE GENOMIC DNA]</scope>
    <source>
        <strain evidence="3">DSM 15952 / CCUG 50447 / LMG 22039 / TP 1.5</strain>
    </source>
</reference>
<proteinExistence type="predicted"/>
<name>E6LIF2_ENTI1</name>
<dbReference type="InterPro" id="IPR036388">
    <property type="entry name" value="WH-like_DNA-bd_sf"/>
</dbReference>
<evidence type="ECO:0000259" key="1">
    <source>
        <dbReference type="Pfam" id="PF05043"/>
    </source>
</evidence>
<protein>
    <recommendedName>
        <fullName evidence="1">Mga helix-turn-helix domain-containing protein</fullName>
    </recommendedName>
</protein>
<dbReference type="Pfam" id="PF05043">
    <property type="entry name" value="Mga"/>
    <property type="match status" value="1"/>
</dbReference>
<dbReference type="AlphaFoldDB" id="E6LIF2"/>
<comment type="caution">
    <text evidence="2">The sequence shown here is derived from an EMBL/GenBank/DDBJ whole genome shotgun (WGS) entry which is preliminary data.</text>
</comment>
<dbReference type="Gene3D" id="1.10.10.10">
    <property type="entry name" value="Winged helix-like DNA-binding domain superfamily/Winged helix DNA-binding domain"/>
    <property type="match status" value="1"/>
</dbReference>
<dbReference type="Proteomes" id="UP000010296">
    <property type="component" value="Unassembled WGS sequence"/>
</dbReference>
<dbReference type="HOGENOM" id="CLU_1136686_0_0_9"/>
<evidence type="ECO:0000313" key="3">
    <source>
        <dbReference type="Proteomes" id="UP000010296"/>
    </source>
</evidence>
<keyword evidence="3" id="KW-1185">Reference proteome</keyword>
<dbReference type="RefSeq" id="WP_007209153.1">
    <property type="nucleotide sequence ID" value="NZ_GL622241.1"/>
</dbReference>
<dbReference type="InterPro" id="IPR007737">
    <property type="entry name" value="Mga_HTH"/>
</dbReference>
<feature type="domain" description="Mga helix-turn-helix" evidence="1">
    <location>
        <begin position="48"/>
        <end position="100"/>
    </location>
</feature>
<dbReference type="EMBL" id="AEPV01000086">
    <property type="protein sequence ID" value="EFU73027.1"/>
    <property type="molecule type" value="Genomic_DNA"/>
</dbReference>
<accession>E6LIF2</accession>
<sequence>MQSLFFSKAHLKKLTELKQLNCSLLPTTNSFTVAEAAVPFGDYVHFFQESLQESLHFQLLNQLLQEPFSTNKDLCEKIFVSKSTYLRKIKELGNQLNKYCLLTNDLRQPSSKLAEIQRRTMLIPVMALDLLDLPSEESIEQTLFSLLLEEKQKWNSSLNRFMYESLHHPASLFFQSESNYIYLWKLILGIEHYPVDSQFSRYLASHMKKRTSCTFRSLNNESSDACSYFFSQSILVVYRIVSTS</sequence>
<gene>
    <name evidence="2" type="ORF">HMPREF9088_2142</name>
</gene>
<evidence type="ECO:0000313" key="2">
    <source>
        <dbReference type="EMBL" id="EFU73027.1"/>
    </source>
</evidence>
<organism evidence="2 3">
    <name type="scientific">Enterococcus italicus (strain DSM 15952 / CCUG 50447 / LMG 22039 / TP 1.5)</name>
    <dbReference type="NCBI Taxonomy" id="888064"/>
    <lineage>
        <taxon>Bacteria</taxon>
        <taxon>Bacillati</taxon>
        <taxon>Bacillota</taxon>
        <taxon>Bacilli</taxon>
        <taxon>Lactobacillales</taxon>
        <taxon>Enterococcaceae</taxon>
        <taxon>Enterococcus</taxon>
    </lineage>
</organism>